<dbReference type="PANTHER" id="PTHR11877:SF14">
    <property type="entry name" value="CHALCONE SYNTHASE"/>
    <property type="match status" value="1"/>
</dbReference>
<evidence type="ECO:0000256" key="3">
    <source>
        <dbReference type="ARBA" id="ARBA00023315"/>
    </source>
</evidence>
<evidence type="ECO:0000256" key="1">
    <source>
        <dbReference type="ARBA" id="ARBA00005531"/>
    </source>
</evidence>
<organism evidence="7 8">
    <name type="scientific">Marchantia polymorpha</name>
    <name type="common">Common liverwort</name>
    <name type="synonym">Marchantia aquatica</name>
    <dbReference type="NCBI Taxonomy" id="3197"/>
    <lineage>
        <taxon>Eukaryota</taxon>
        <taxon>Viridiplantae</taxon>
        <taxon>Streptophyta</taxon>
        <taxon>Embryophyta</taxon>
        <taxon>Marchantiophyta</taxon>
        <taxon>Marchantiopsida</taxon>
        <taxon>Marchantiidae</taxon>
        <taxon>Marchantiales</taxon>
        <taxon>Marchantiaceae</taxon>
        <taxon>Marchantia</taxon>
    </lineage>
</organism>
<keyword evidence="8" id="KW-1185">Reference proteome</keyword>
<keyword evidence="3 4" id="KW-0012">Acyltransferase</keyword>
<dbReference type="InterPro" id="IPR012328">
    <property type="entry name" value="Chalcone/stilbene_synt_C"/>
</dbReference>
<dbReference type="InterPro" id="IPR011141">
    <property type="entry name" value="Polyketide_synthase_type-III"/>
</dbReference>
<evidence type="ECO:0008006" key="9">
    <source>
        <dbReference type="Google" id="ProtNLM"/>
    </source>
</evidence>
<evidence type="ECO:0000313" key="8">
    <source>
        <dbReference type="Proteomes" id="UP000244005"/>
    </source>
</evidence>
<dbReference type="Proteomes" id="UP000244005">
    <property type="component" value="Unassembled WGS sequence"/>
</dbReference>
<dbReference type="OMA" id="CEWGLIV"/>
<feature type="domain" description="Chalcone/stilbene synthase C-terminal" evidence="6">
    <location>
        <begin position="122"/>
        <end position="166"/>
    </location>
</feature>
<keyword evidence="2 4" id="KW-0808">Transferase</keyword>
<dbReference type="Gene3D" id="3.40.47.10">
    <property type="match status" value="2"/>
</dbReference>
<dbReference type="SUPFAM" id="SSF53901">
    <property type="entry name" value="Thiolase-like"/>
    <property type="match status" value="2"/>
</dbReference>
<dbReference type="GO" id="GO:0016747">
    <property type="term" value="F:acyltransferase activity, transferring groups other than amino-acyl groups"/>
    <property type="evidence" value="ECO:0007669"/>
    <property type="project" value="InterPro"/>
</dbReference>
<evidence type="ECO:0000259" key="5">
    <source>
        <dbReference type="Pfam" id="PF00195"/>
    </source>
</evidence>
<name>A0A2R6VYE8_MARPO</name>
<dbReference type="InterPro" id="IPR001099">
    <property type="entry name" value="Chalcone/stilbene_synt_N"/>
</dbReference>
<feature type="domain" description="Chalcone/stilbene synthase N-terminal" evidence="5">
    <location>
        <begin position="38"/>
        <end position="114"/>
    </location>
</feature>
<proteinExistence type="inferred from homology"/>
<evidence type="ECO:0000313" key="7">
    <source>
        <dbReference type="EMBL" id="PTQ26610.1"/>
    </source>
</evidence>
<reference evidence="8" key="1">
    <citation type="journal article" date="2017" name="Cell">
        <title>Insights into land plant evolution garnered from the Marchantia polymorpha genome.</title>
        <authorList>
            <person name="Bowman J.L."/>
            <person name="Kohchi T."/>
            <person name="Yamato K.T."/>
            <person name="Jenkins J."/>
            <person name="Shu S."/>
            <person name="Ishizaki K."/>
            <person name="Yamaoka S."/>
            <person name="Nishihama R."/>
            <person name="Nakamura Y."/>
            <person name="Berger F."/>
            <person name="Adam C."/>
            <person name="Aki S.S."/>
            <person name="Althoff F."/>
            <person name="Araki T."/>
            <person name="Arteaga-Vazquez M.A."/>
            <person name="Balasubrmanian S."/>
            <person name="Barry K."/>
            <person name="Bauer D."/>
            <person name="Boehm C.R."/>
            <person name="Briginshaw L."/>
            <person name="Caballero-Perez J."/>
            <person name="Catarino B."/>
            <person name="Chen F."/>
            <person name="Chiyoda S."/>
            <person name="Chovatia M."/>
            <person name="Davies K.M."/>
            <person name="Delmans M."/>
            <person name="Demura T."/>
            <person name="Dierschke T."/>
            <person name="Dolan L."/>
            <person name="Dorantes-Acosta A.E."/>
            <person name="Eklund D.M."/>
            <person name="Florent S.N."/>
            <person name="Flores-Sandoval E."/>
            <person name="Fujiyama A."/>
            <person name="Fukuzawa H."/>
            <person name="Galik B."/>
            <person name="Grimanelli D."/>
            <person name="Grimwood J."/>
            <person name="Grossniklaus U."/>
            <person name="Hamada T."/>
            <person name="Haseloff J."/>
            <person name="Hetherington A.J."/>
            <person name="Higo A."/>
            <person name="Hirakawa Y."/>
            <person name="Hundley H.N."/>
            <person name="Ikeda Y."/>
            <person name="Inoue K."/>
            <person name="Inoue S.I."/>
            <person name="Ishida S."/>
            <person name="Jia Q."/>
            <person name="Kakita M."/>
            <person name="Kanazawa T."/>
            <person name="Kawai Y."/>
            <person name="Kawashima T."/>
            <person name="Kennedy M."/>
            <person name="Kinose K."/>
            <person name="Kinoshita T."/>
            <person name="Kohara Y."/>
            <person name="Koide E."/>
            <person name="Komatsu K."/>
            <person name="Kopischke S."/>
            <person name="Kubo M."/>
            <person name="Kyozuka J."/>
            <person name="Lagercrantz U."/>
            <person name="Lin S.S."/>
            <person name="Lindquist E."/>
            <person name="Lipzen A.M."/>
            <person name="Lu C.W."/>
            <person name="De Luna E."/>
            <person name="Martienssen R.A."/>
            <person name="Minamino N."/>
            <person name="Mizutani M."/>
            <person name="Mizutani M."/>
            <person name="Mochizuki N."/>
            <person name="Monte I."/>
            <person name="Mosher R."/>
            <person name="Nagasaki H."/>
            <person name="Nakagami H."/>
            <person name="Naramoto S."/>
            <person name="Nishitani K."/>
            <person name="Ohtani M."/>
            <person name="Okamoto T."/>
            <person name="Okumura M."/>
            <person name="Phillips J."/>
            <person name="Pollak B."/>
            <person name="Reinders A."/>
            <person name="Rovekamp M."/>
            <person name="Sano R."/>
            <person name="Sawa S."/>
            <person name="Schmid M.W."/>
            <person name="Shirakawa M."/>
            <person name="Solano R."/>
            <person name="Spunde A."/>
            <person name="Suetsugu N."/>
            <person name="Sugano S."/>
            <person name="Sugiyama A."/>
            <person name="Sun R."/>
            <person name="Suzuki Y."/>
            <person name="Takenaka M."/>
            <person name="Takezawa D."/>
            <person name="Tomogane H."/>
            <person name="Tsuzuki M."/>
            <person name="Ueda T."/>
            <person name="Umeda M."/>
            <person name="Ward J.M."/>
            <person name="Watanabe Y."/>
            <person name="Yazaki K."/>
            <person name="Yokoyama R."/>
            <person name="Yoshitake Y."/>
            <person name="Yotsui I."/>
            <person name="Zachgo S."/>
            <person name="Schmutz J."/>
        </authorList>
    </citation>
    <scope>NUCLEOTIDE SEQUENCE [LARGE SCALE GENOMIC DNA]</scope>
    <source>
        <strain evidence="8">Tak-1</strain>
    </source>
</reference>
<dbReference type="OrthoDB" id="1500228at2759"/>
<evidence type="ECO:0000256" key="2">
    <source>
        <dbReference type="ARBA" id="ARBA00022679"/>
    </source>
</evidence>
<dbReference type="InterPro" id="IPR016039">
    <property type="entry name" value="Thiolase-like"/>
</dbReference>
<accession>A0A2R6VYE8</accession>
<dbReference type="Pfam" id="PF02797">
    <property type="entry name" value="Chal_sti_synt_C"/>
    <property type="match status" value="1"/>
</dbReference>
<gene>
    <name evidence="7" type="ORF">MARPO_0858s0001</name>
</gene>
<dbReference type="Pfam" id="PF00195">
    <property type="entry name" value="Chal_sti_synt_N"/>
    <property type="match status" value="1"/>
</dbReference>
<dbReference type="EMBL" id="KZ773390">
    <property type="protein sequence ID" value="PTQ26610.1"/>
    <property type="molecule type" value="Genomic_DNA"/>
</dbReference>
<comment type="similarity">
    <text evidence="1 4">Belongs to the thiolase-like superfamily. Chalcone/stilbene synthases family.</text>
</comment>
<dbReference type="AlphaFoldDB" id="A0A2R6VYE8"/>
<sequence length="226" mass="24112">MANNANAYKHQKAEGPATVLAIGKATAPRAFPQSFWASNVKHIMLYQQGCFGGATVLRVAKDLAENNKSAKVLAVVSELTSVTFNAPNEELLDNLVGSAIFGDGAAILVIGSDPVPEKPQFEIHGSDENILPESDGAIEGRLTEAGLIFHLLKDVPGLISRNSLLIFNKAIEGGRAILDEVAKTLNLNSEKMEMRRRSAGKKSSTTGEGCEWGLIVGFGPRLTIEV</sequence>
<evidence type="ECO:0000259" key="6">
    <source>
        <dbReference type="Pfam" id="PF02797"/>
    </source>
</evidence>
<evidence type="ECO:0000256" key="4">
    <source>
        <dbReference type="RuleBase" id="RU003633"/>
    </source>
</evidence>
<dbReference type="PANTHER" id="PTHR11877">
    <property type="entry name" value="HYDROXYMETHYLGLUTARYL-COA SYNTHASE"/>
    <property type="match status" value="1"/>
</dbReference>
<protein>
    <recommendedName>
        <fullName evidence="9">Chalcone/stilbene synthase N-terminal domain-containing protein</fullName>
    </recommendedName>
</protein>